<name>A0A4Q0SI76_9BRAD</name>
<proteinExistence type="predicted"/>
<feature type="compositionally biased region" description="Basic and acidic residues" evidence="1">
    <location>
        <begin position="58"/>
        <end position="71"/>
    </location>
</feature>
<evidence type="ECO:0000313" key="2">
    <source>
        <dbReference type="EMBL" id="RXH38230.1"/>
    </source>
</evidence>
<comment type="caution">
    <text evidence="2">The sequence shown here is derived from an EMBL/GenBank/DDBJ whole genome shotgun (WGS) entry which is preliminary data.</text>
</comment>
<accession>A0A4Q0SI76</accession>
<dbReference type="AlphaFoldDB" id="A0A4Q0SI76"/>
<evidence type="ECO:0000313" key="3">
    <source>
        <dbReference type="Proteomes" id="UP000290565"/>
    </source>
</evidence>
<reference evidence="2 3" key="1">
    <citation type="submission" date="2015-04" db="EMBL/GenBank/DDBJ databases">
        <title>Comparative genomics of rhizobia nodulating Arachis hypogaea in China.</title>
        <authorList>
            <person name="Li Y."/>
        </authorList>
    </citation>
    <scope>NUCLEOTIDE SEQUENCE [LARGE SCALE GENOMIC DNA]</scope>
    <source>
        <strain evidence="2 3">CCBAU 51787</strain>
    </source>
</reference>
<protein>
    <submittedName>
        <fullName evidence="2">Uncharacterized protein</fullName>
    </submittedName>
</protein>
<feature type="region of interest" description="Disordered" evidence="1">
    <location>
        <begin position="49"/>
        <end position="71"/>
    </location>
</feature>
<gene>
    <name evidence="2" type="ORF">XH94_23525</name>
</gene>
<organism evidence="2 3">
    <name type="scientific">Bradyrhizobium zhanjiangense</name>
    <dbReference type="NCBI Taxonomy" id="1325107"/>
    <lineage>
        <taxon>Bacteria</taxon>
        <taxon>Pseudomonadati</taxon>
        <taxon>Pseudomonadota</taxon>
        <taxon>Alphaproteobacteria</taxon>
        <taxon>Hyphomicrobiales</taxon>
        <taxon>Nitrobacteraceae</taxon>
        <taxon>Bradyrhizobium</taxon>
    </lineage>
</organism>
<evidence type="ECO:0000256" key="1">
    <source>
        <dbReference type="SAM" id="MobiDB-lite"/>
    </source>
</evidence>
<sequence length="71" mass="8463">MSHPEWQQIALDLPHAARAIDALHPNLKIIMPNFGDKMFAEKQYDNAMMRPYQRLRKKPDSTSERQRRSER</sequence>
<dbReference type="RefSeq" id="WP_128946059.1">
    <property type="nucleotide sequence ID" value="NZ_LBJM01000062.1"/>
</dbReference>
<dbReference type="EMBL" id="LBJM01000062">
    <property type="protein sequence ID" value="RXH38230.1"/>
    <property type="molecule type" value="Genomic_DNA"/>
</dbReference>
<dbReference type="Proteomes" id="UP000290565">
    <property type="component" value="Unassembled WGS sequence"/>
</dbReference>